<dbReference type="STRING" id="203907.Bfl336"/>
<evidence type="ECO:0000256" key="8">
    <source>
        <dbReference type="SAM" id="Phobius"/>
    </source>
</evidence>
<evidence type="ECO:0000256" key="1">
    <source>
        <dbReference type="ARBA" id="ARBA00004162"/>
    </source>
</evidence>
<comment type="similarity">
    <text evidence="2 7">Belongs to the ExbD/TolR family.</text>
</comment>
<dbReference type="EMBL" id="BX248583">
    <property type="protein sequence ID" value="CAD83403.1"/>
    <property type="molecule type" value="Genomic_DNA"/>
</dbReference>
<dbReference type="PANTHER" id="PTHR30558">
    <property type="entry name" value="EXBD MEMBRANE COMPONENT OF PMF-DRIVEN MACROMOLECULE IMPORT SYSTEM"/>
    <property type="match status" value="1"/>
</dbReference>
<evidence type="ECO:0000256" key="4">
    <source>
        <dbReference type="ARBA" id="ARBA00022692"/>
    </source>
</evidence>
<feature type="transmembrane region" description="Helical" evidence="8">
    <location>
        <begin position="20"/>
        <end position="38"/>
    </location>
</feature>
<evidence type="ECO:0000256" key="6">
    <source>
        <dbReference type="ARBA" id="ARBA00023136"/>
    </source>
</evidence>
<dbReference type="AlphaFoldDB" id="Q7VR86"/>
<evidence type="ECO:0000256" key="7">
    <source>
        <dbReference type="RuleBase" id="RU003879"/>
    </source>
</evidence>
<dbReference type="GO" id="GO:0005886">
    <property type="term" value="C:plasma membrane"/>
    <property type="evidence" value="ECO:0007669"/>
    <property type="project" value="UniProtKB-SubCell"/>
</dbReference>
<evidence type="ECO:0000256" key="2">
    <source>
        <dbReference type="ARBA" id="ARBA00005811"/>
    </source>
</evidence>
<keyword evidence="7" id="KW-0653">Protein transport</keyword>
<name>Q7VR86_BLOFL</name>
<dbReference type="Proteomes" id="UP000002192">
    <property type="component" value="Chromosome"/>
</dbReference>
<keyword evidence="7" id="KW-0813">Transport</keyword>
<dbReference type="OrthoDB" id="9798629at2"/>
<keyword evidence="5 8" id="KW-1133">Transmembrane helix</keyword>
<reference evidence="9 10" key="1">
    <citation type="journal article" date="2003" name="Proc. Natl. Acad. Sci. U.S.A.">
        <title>The genome sequence of Blochmannia floridanus: comparative analysis of reduced genomes.</title>
        <authorList>
            <person name="Gil R."/>
            <person name="Silva F.J."/>
            <person name="Zientz E."/>
            <person name="Delmotte F."/>
            <person name="Gonzalez-Candelas F."/>
            <person name="Latorre A."/>
            <person name="Rausell C."/>
            <person name="Kramerbeek J."/>
            <person name="Gadau J."/>
            <person name="Hoelldobler B."/>
            <person name="van Ham R.C.H.J."/>
            <person name="Gross R."/>
            <person name="Moya A."/>
        </authorList>
    </citation>
    <scope>NUCLEOTIDE SEQUENCE [LARGE SCALE GENOMIC DNA]</scope>
</reference>
<dbReference type="Gene3D" id="3.30.420.270">
    <property type="match status" value="1"/>
</dbReference>
<organism evidence="9 10">
    <name type="scientific">Blochmanniella floridana</name>
    <dbReference type="NCBI Taxonomy" id="203907"/>
    <lineage>
        <taxon>Bacteria</taxon>
        <taxon>Pseudomonadati</taxon>
        <taxon>Pseudomonadota</taxon>
        <taxon>Gammaproteobacteria</taxon>
        <taxon>Enterobacterales</taxon>
        <taxon>Enterobacteriaceae</taxon>
        <taxon>ant endosymbionts</taxon>
        <taxon>Candidatus Blochmanniella</taxon>
    </lineage>
</organism>
<protein>
    <submittedName>
        <fullName evidence="9">TolR protein</fullName>
    </submittedName>
</protein>
<sequence>MKKKHLRYTIQSEINIVPFLDILLILLIIFMMMPFQFMQGFHVDLPSSSKSVDVIKNYKSIITIEILDTGLYNFILNMKKNINNINMEKLSAEIQNAIHINSNSVCLIAASKTIKYNEIIKILNLLNSIGVESVGMITKPIY</sequence>
<evidence type="ECO:0000256" key="5">
    <source>
        <dbReference type="ARBA" id="ARBA00022989"/>
    </source>
</evidence>
<dbReference type="HOGENOM" id="CLU_085305_1_3_6"/>
<accession>Q7VR86</accession>
<evidence type="ECO:0000313" key="9">
    <source>
        <dbReference type="EMBL" id="CAD83403.1"/>
    </source>
</evidence>
<evidence type="ECO:0000313" key="10">
    <source>
        <dbReference type="Proteomes" id="UP000002192"/>
    </source>
</evidence>
<dbReference type="GO" id="GO:0022857">
    <property type="term" value="F:transmembrane transporter activity"/>
    <property type="evidence" value="ECO:0007669"/>
    <property type="project" value="InterPro"/>
</dbReference>
<keyword evidence="10" id="KW-1185">Reference proteome</keyword>
<keyword evidence="6 8" id="KW-0472">Membrane</keyword>
<dbReference type="PANTHER" id="PTHR30558:SF7">
    <property type="entry name" value="TOL-PAL SYSTEM PROTEIN TOLR"/>
    <property type="match status" value="1"/>
</dbReference>
<dbReference type="InterPro" id="IPR003400">
    <property type="entry name" value="ExbD"/>
</dbReference>
<dbReference type="Pfam" id="PF02472">
    <property type="entry name" value="ExbD"/>
    <property type="match status" value="1"/>
</dbReference>
<gene>
    <name evidence="9" type="primary">tolR</name>
    <name evidence="9" type="ordered locus">Bfl336</name>
</gene>
<proteinExistence type="inferred from homology"/>
<dbReference type="KEGG" id="bfl:Bfl336"/>
<evidence type="ECO:0000256" key="3">
    <source>
        <dbReference type="ARBA" id="ARBA00022475"/>
    </source>
</evidence>
<keyword evidence="3" id="KW-1003">Cell membrane</keyword>
<keyword evidence="4 7" id="KW-0812">Transmembrane</keyword>
<dbReference type="eggNOG" id="COG0848">
    <property type="taxonomic scope" value="Bacteria"/>
</dbReference>
<dbReference type="GO" id="GO:0015031">
    <property type="term" value="P:protein transport"/>
    <property type="evidence" value="ECO:0007669"/>
    <property type="project" value="UniProtKB-KW"/>
</dbReference>
<comment type="subcellular location">
    <subcellularLocation>
        <location evidence="1">Cell membrane</location>
        <topology evidence="1">Single-pass membrane protein</topology>
    </subcellularLocation>
    <subcellularLocation>
        <location evidence="7">Cell membrane</location>
        <topology evidence="7">Single-pass type II membrane protein</topology>
    </subcellularLocation>
</comment>